<dbReference type="SUPFAM" id="SSF74650">
    <property type="entry name" value="Galactose mutarotase-like"/>
    <property type="match status" value="1"/>
</dbReference>
<evidence type="ECO:0000313" key="3">
    <source>
        <dbReference type="Proteomes" id="UP000199548"/>
    </source>
</evidence>
<gene>
    <name evidence="2" type="ORF">SAMN05192543_102316</name>
</gene>
<dbReference type="InterPro" id="IPR008183">
    <property type="entry name" value="Aldose_1/G6P_1-epimerase"/>
</dbReference>
<reference evidence="2 3" key="1">
    <citation type="submission" date="2016-10" db="EMBL/GenBank/DDBJ databases">
        <authorList>
            <person name="de Groot N.N."/>
        </authorList>
    </citation>
    <scope>NUCLEOTIDE SEQUENCE [LARGE SCALE GENOMIC DNA]</scope>
    <source>
        <strain evidence="2 3">LMG 23650</strain>
    </source>
</reference>
<dbReference type="Proteomes" id="UP000199548">
    <property type="component" value="Unassembled WGS sequence"/>
</dbReference>
<evidence type="ECO:0000256" key="1">
    <source>
        <dbReference type="SAM" id="MobiDB-lite"/>
    </source>
</evidence>
<name>A0A1I3G602_9BURK</name>
<keyword evidence="3" id="KW-1185">Reference proteome</keyword>
<dbReference type="RefSeq" id="WP_091009818.1">
    <property type="nucleotide sequence ID" value="NZ_CP041745.1"/>
</dbReference>
<dbReference type="GO" id="GO:0016853">
    <property type="term" value="F:isomerase activity"/>
    <property type="evidence" value="ECO:0007669"/>
    <property type="project" value="InterPro"/>
</dbReference>
<dbReference type="GO" id="GO:0030246">
    <property type="term" value="F:carbohydrate binding"/>
    <property type="evidence" value="ECO:0007669"/>
    <property type="project" value="InterPro"/>
</dbReference>
<feature type="region of interest" description="Disordered" evidence="1">
    <location>
        <begin position="1"/>
        <end position="29"/>
    </location>
</feature>
<evidence type="ECO:0000313" key="2">
    <source>
        <dbReference type="EMBL" id="SFI18591.1"/>
    </source>
</evidence>
<protein>
    <submittedName>
        <fullName evidence="2">Aldose 1-epimerase</fullName>
    </submittedName>
</protein>
<dbReference type="GO" id="GO:0005975">
    <property type="term" value="P:carbohydrate metabolic process"/>
    <property type="evidence" value="ECO:0007669"/>
    <property type="project" value="InterPro"/>
</dbReference>
<dbReference type="Gene3D" id="2.70.98.10">
    <property type="match status" value="1"/>
</dbReference>
<dbReference type="OrthoDB" id="9808779at2"/>
<dbReference type="CDD" id="cd09021">
    <property type="entry name" value="Aldose_epim_Ec_YphB"/>
    <property type="match status" value="1"/>
</dbReference>
<dbReference type="STRING" id="420953.SAMN05192543_102316"/>
<dbReference type="AlphaFoldDB" id="A0A1I3G602"/>
<dbReference type="InterPro" id="IPR014718">
    <property type="entry name" value="GH-type_carb-bd"/>
</dbReference>
<dbReference type="InterPro" id="IPR011013">
    <property type="entry name" value="Gal_mutarotase_sf_dom"/>
</dbReference>
<accession>A0A1I3G602</accession>
<organism evidence="2 3">
    <name type="scientific">Paraburkholderia megapolitana</name>
    <dbReference type="NCBI Taxonomy" id="420953"/>
    <lineage>
        <taxon>Bacteria</taxon>
        <taxon>Pseudomonadati</taxon>
        <taxon>Pseudomonadota</taxon>
        <taxon>Betaproteobacteria</taxon>
        <taxon>Burkholderiales</taxon>
        <taxon>Burkholderiaceae</taxon>
        <taxon>Paraburkholderia</taxon>
    </lineage>
</organism>
<sequence>MTVANPAGPSTSPSSRLRRARLASTSHPVLPGPSTSAVAIGAGIESDIAGVTLANAHLRLDVAPLLGGGVTRFDWRSDGNSVPIFRRCRHVTADTDPNELACYPLLPFSNRLGGGRFSVAGRVIDVPRNRAAEALPIHGDGWLAQWQVDAASDESVRLTLDRSDGKPYAYRAVQTYTLEGSTLAIALEIENVGRDALPFGLGIHPFLVRDDDTVLSAAAGGLWLSGDDWLPVRHVPVPPAWQFGVAYPLPGAVVNHAFTGWSGQATVAWPKRRLSLTVAANTDYYVLYTPPGETFFCFEPVDHPINAANLPGGATEHGMTLLARGARLRREFRFTVEPIGLRATATAGGRAKRQAHTDN</sequence>
<dbReference type="EMBL" id="FOQU01000002">
    <property type="protein sequence ID" value="SFI18591.1"/>
    <property type="molecule type" value="Genomic_DNA"/>
</dbReference>
<dbReference type="Pfam" id="PF01263">
    <property type="entry name" value="Aldose_epim"/>
    <property type="match status" value="1"/>
</dbReference>
<proteinExistence type="predicted"/>